<proteinExistence type="predicted"/>
<keyword evidence="3" id="KW-1185">Reference proteome</keyword>
<feature type="domain" description="Gelsolin-like" evidence="1">
    <location>
        <begin position="48"/>
        <end position="113"/>
    </location>
</feature>
<accession>A0A3N4K6I2</accession>
<organism evidence="2 3">
    <name type="scientific">Choiromyces venosus 120613-1</name>
    <dbReference type="NCBI Taxonomy" id="1336337"/>
    <lineage>
        <taxon>Eukaryota</taxon>
        <taxon>Fungi</taxon>
        <taxon>Dikarya</taxon>
        <taxon>Ascomycota</taxon>
        <taxon>Pezizomycotina</taxon>
        <taxon>Pezizomycetes</taxon>
        <taxon>Pezizales</taxon>
        <taxon>Tuberaceae</taxon>
        <taxon>Choiromyces</taxon>
    </lineage>
</organism>
<dbReference type="Proteomes" id="UP000276215">
    <property type="component" value="Unassembled WGS sequence"/>
</dbReference>
<dbReference type="GO" id="GO:0051014">
    <property type="term" value="P:actin filament severing"/>
    <property type="evidence" value="ECO:0007669"/>
    <property type="project" value="TreeGrafter"/>
</dbReference>
<dbReference type="Gene3D" id="3.40.20.10">
    <property type="entry name" value="Severin"/>
    <property type="match status" value="2"/>
</dbReference>
<feature type="non-terminal residue" evidence="2">
    <location>
        <position position="1"/>
    </location>
</feature>
<dbReference type="InterPro" id="IPR007123">
    <property type="entry name" value="Gelsolin-like_dom"/>
</dbReference>
<dbReference type="PRINTS" id="PR00597">
    <property type="entry name" value="GELSOLIN"/>
</dbReference>
<evidence type="ECO:0000259" key="1">
    <source>
        <dbReference type="Pfam" id="PF00626"/>
    </source>
</evidence>
<dbReference type="GO" id="GO:0005737">
    <property type="term" value="C:cytoplasm"/>
    <property type="evidence" value="ECO:0007669"/>
    <property type="project" value="TreeGrafter"/>
</dbReference>
<dbReference type="GO" id="GO:0015629">
    <property type="term" value="C:actin cytoskeleton"/>
    <property type="evidence" value="ECO:0007669"/>
    <property type="project" value="TreeGrafter"/>
</dbReference>
<dbReference type="Pfam" id="PF00626">
    <property type="entry name" value="Gelsolin"/>
    <property type="match status" value="1"/>
</dbReference>
<dbReference type="SMART" id="SM00262">
    <property type="entry name" value="GEL"/>
    <property type="match status" value="2"/>
</dbReference>
<dbReference type="OrthoDB" id="6375767at2759"/>
<dbReference type="InterPro" id="IPR007122">
    <property type="entry name" value="Villin/Gelsolin"/>
</dbReference>
<evidence type="ECO:0000313" key="2">
    <source>
        <dbReference type="EMBL" id="RPB06167.1"/>
    </source>
</evidence>
<dbReference type="PANTHER" id="PTHR11977">
    <property type="entry name" value="VILLIN"/>
    <property type="match status" value="1"/>
</dbReference>
<sequence>VRLRQGRETSSFFEALGGVIITRRGSRPNLEDGHPYALCGRSCSGNIAFDEVDCSVSSLCSGFPFIVSAKGNVFLWKGKGSTVEELGVARLIAYGMPECEVQEIEEGKEPEIFFDAVEGSAEDRASADYWHLKPSYRSYSTRLHKVDLNSKSKLIEIFPFCQSDLDSSEIYVVDAFFELYIVLGANSQDKRAEFETALKFAQEYAMLAASVNDRPFIPVSSVIVGGAPREFKVLFRNWEDSKIPTTWQPTRKPSLRLVGLPAAMEAMSSK</sequence>
<dbReference type="GO" id="GO:0051016">
    <property type="term" value="P:barbed-end actin filament capping"/>
    <property type="evidence" value="ECO:0007669"/>
    <property type="project" value="TreeGrafter"/>
</dbReference>
<gene>
    <name evidence="2" type="ORF">L873DRAFT_1851083</name>
</gene>
<dbReference type="STRING" id="1336337.A0A3N4K6I2"/>
<dbReference type="SUPFAM" id="SSF55753">
    <property type="entry name" value="Actin depolymerizing proteins"/>
    <property type="match status" value="2"/>
</dbReference>
<protein>
    <recommendedName>
        <fullName evidence="1">Gelsolin-like domain-containing protein</fullName>
    </recommendedName>
</protein>
<dbReference type="GO" id="GO:0005546">
    <property type="term" value="F:phosphatidylinositol-4,5-bisphosphate binding"/>
    <property type="evidence" value="ECO:0007669"/>
    <property type="project" value="TreeGrafter"/>
</dbReference>
<dbReference type="AlphaFoldDB" id="A0A3N4K6I2"/>
<evidence type="ECO:0000313" key="3">
    <source>
        <dbReference type="Proteomes" id="UP000276215"/>
    </source>
</evidence>
<dbReference type="InterPro" id="IPR029006">
    <property type="entry name" value="ADF-H/Gelsolin-like_dom_sf"/>
</dbReference>
<dbReference type="EMBL" id="ML120351">
    <property type="protein sequence ID" value="RPB06167.1"/>
    <property type="molecule type" value="Genomic_DNA"/>
</dbReference>
<name>A0A3N4K6I2_9PEZI</name>
<reference evidence="2 3" key="1">
    <citation type="journal article" date="2018" name="Nat. Ecol. Evol.">
        <title>Pezizomycetes genomes reveal the molecular basis of ectomycorrhizal truffle lifestyle.</title>
        <authorList>
            <person name="Murat C."/>
            <person name="Payen T."/>
            <person name="Noel B."/>
            <person name="Kuo A."/>
            <person name="Morin E."/>
            <person name="Chen J."/>
            <person name="Kohler A."/>
            <person name="Krizsan K."/>
            <person name="Balestrini R."/>
            <person name="Da Silva C."/>
            <person name="Montanini B."/>
            <person name="Hainaut M."/>
            <person name="Levati E."/>
            <person name="Barry K.W."/>
            <person name="Belfiori B."/>
            <person name="Cichocki N."/>
            <person name="Clum A."/>
            <person name="Dockter R.B."/>
            <person name="Fauchery L."/>
            <person name="Guy J."/>
            <person name="Iotti M."/>
            <person name="Le Tacon F."/>
            <person name="Lindquist E.A."/>
            <person name="Lipzen A."/>
            <person name="Malagnac F."/>
            <person name="Mello A."/>
            <person name="Molinier V."/>
            <person name="Miyauchi S."/>
            <person name="Poulain J."/>
            <person name="Riccioni C."/>
            <person name="Rubini A."/>
            <person name="Sitrit Y."/>
            <person name="Splivallo R."/>
            <person name="Traeger S."/>
            <person name="Wang M."/>
            <person name="Zifcakova L."/>
            <person name="Wipf D."/>
            <person name="Zambonelli A."/>
            <person name="Paolocci F."/>
            <person name="Nowrousian M."/>
            <person name="Ottonello S."/>
            <person name="Baldrian P."/>
            <person name="Spatafora J.W."/>
            <person name="Henrissat B."/>
            <person name="Nagy L.G."/>
            <person name="Aury J.M."/>
            <person name="Wincker P."/>
            <person name="Grigoriev I.V."/>
            <person name="Bonfante P."/>
            <person name="Martin F.M."/>
        </authorList>
    </citation>
    <scope>NUCLEOTIDE SEQUENCE [LARGE SCALE GENOMIC DNA]</scope>
    <source>
        <strain evidence="2 3">120613-1</strain>
    </source>
</reference>
<dbReference type="PANTHER" id="PTHR11977:SF133">
    <property type="entry name" value="DUF4045 DOMAIN-CONTAINING PROTEIN"/>
    <property type="match status" value="1"/>
</dbReference>
<dbReference type="GO" id="GO:0008154">
    <property type="term" value="P:actin polymerization or depolymerization"/>
    <property type="evidence" value="ECO:0007669"/>
    <property type="project" value="TreeGrafter"/>
</dbReference>
<dbReference type="GO" id="GO:0051015">
    <property type="term" value="F:actin filament binding"/>
    <property type="evidence" value="ECO:0007669"/>
    <property type="project" value="InterPro"/>
</dbReference>